<evidence type="ECO:0000313" key="2">
    <source>
        <dbReference type="Proteomes" id="UP000472240"/>
    </source>
</evidence>
<keyword evidence="2" id="KW-1185">Reference proteome</keyword>
<proteinExistence type="predicted"/>
<dbReference type="GeneTree" id="ENSGT00940000163770"/>
<evidence type="ECO:0000313" key="1">
    <source>
        <dbReference type="Ensembl" id="ENSRFEP00010033487.1"/>
    </source>
</evidence>
<dbReference type="Proteomes" id="UP000472240">
    <property type="component" value="Unplaced"/>
</dbReference>
<dbReference type="Ensembl" id="ENSRFET00010036255.1">
    <property type="protein sequence ID" value="ENSRFEP00010033487.1"/>
    <property type="gene ID" value="ENSRFEG00010022005.1"/>
</dbReference>
<dbReference type="OMA" id="CYVETSK"/>
<organism evidence="1 2">
    <name type="scientific">Rhinolophus ferrumequinum</name>
    <name type="common">Greater horseshoe bat</name>
    <dbReference type="NCBI Taxonomy" id="59479"/>
    <lineage>
        <taxon>Eukaryota</taxon>
        <taxon>Metazoa</taxon>
        <taxon>Chordata</taxon>
        <taxon>Craniata</taxon>
        <taxon>Vertebrata</taxon>
        <taxon>Euteleostomi</taxon>
        <taxon>Mammalia</taxon>
        <taxon>Eutheria</taxon>
        <taxon>Laurasiatheria</taxon>
        <taxon>Chiroptera</taxon>
        <taxon>Yinpterochiroptera</taxon>
        <taxon>Rhinolophoidea</taxon>
        <taxon>Rhinolophidae</taxon>
        <taxon>Rhinolophinae</taxon>
        <taxon>Rhinolophus</taxon>
    </lineage>
</organism>
<accession>A0A671G6B6</accession>
<dbReference type="AlphaFoldDB" id="A0A671G6B6"/>
<reference evidence="1" key="1">
    <citation type="submission" date="2025-08" db="UniProtKB">
        <authorList>
            <consortium name="Ensembl"/>
        </authorList>
    </citation>
    <scope>IDENTIFICATION</scope>
</reference>
<reference evidence="1" key="2">
    <citation type="submission" date="2025-09" db="UniProtKB">
        <authorList>
            <consortium name="Ensembl"/>
        </authorList>
    </citation>
    <scope>IDENTIFICATION</scope>
</reference>
<sequence length="155" mass="17842">MDLLTFNQFTVLLWKNFTLKVGKILITLMFPSIFLLLRTFTEVSAGGPHSFIPQSISTLPSFLQNPQEWELIYMPSNVNVVKEITENMKRNLNISIKVQGFSSETEFERYVKYDHRSHKVLAAVVFDCDFTNSNDPLPLQKNCLPCTRPQNHGQC</sequence>
<name>A0A671G6B6_RHIFE</name>
<protein>
    <submittedName>
        <fullName evidence="1">Uncharacterized protein</fullName>
    </submittedName>
</protein>